<dbReference type="GO" id="GO:0006508">
    <property type="term" value="P:proteolysis"/>
    <property type="evidence" value="ECO:0007669"/>
    <property type="project" value="UniProtKB-KW"/>
</dbReference>
<evidence type="ECO:0000256" key="1">
    <source>
        <dbReference type="ARBA" id="ARBA00022670"/>
    </source>
</evidence>
<dbReference type="CDD" id="cd04327">
    <property type="entry name" value="ZnMc_MMP_like_3"/>
    <property type="match status" value="1"/>
</dbReference>
<keyword evidence="2" id="KW-0479">Metal-binding</keyword>
<dbReference type="SUPFAM" id="SSF55486">
    <property type="entry name" value="Metalloproteases ('zincins'), catalytic domain"/>
    <property type="match status" value="1"/>
</dbReference>
<dbReference type="Gene3D" id="3.40.390.10">
    <property type="entry name" value="Collagenase (Catalytic Domain)"/>
    <property type="match status" value="1"/>
</dbReference>
<dbReference type="GO" id="GO:0004222">
    <property type="term" value="F:metalloendopeptidase activity"/>
    <property type="evidence" value="ECO:0007669"/>
    <property type="project" value="InterPro"/>
</dbReference>
<gene>
    <name evidence="6" type="ORF">AO067_23845</name>
</gene>
<dbReference type="InterPro" id="IPR024079">
    <property type="entry name" value="MetalloPept_cat_dom_sf"/>
</dbReference>
<dbReference type="AlphaFoldDB" id="A0A0W0HSD6"/>
<dbReference type="Pfam" id="PF00413">
    <property type="entry name" value="Peptidase_M10"/>
    <property type="match status" value="1"/>
</dbReference>
<keyword evidence="4" id="KW-0862">Zinc</keyword>
<dbReference type="InterPro" id="IPR001818">
    <property type="entry name" value="Pept_M10_metallopeptidase"/>
</dbReference>
<name>A0A0W0HSD6_PSEVI</name>
<comment type="caution">
    <text evidence="6">The sequence shown here is derived from an EMBL/GenBank/DDBJ whole genome shotgun (WGS) entry which is preliminary data.</text>
</comment>
<dbReference type="SMART" id="SM00235">
    <property type="entry name" value="ZnMc"/>
    <property type="match status" value="1"/>
</dbReference>
<evidence type="ECO:0000256" key="2">
    <source>
        <dbReference type="ARBA" id="ARBA00022723"/>
    </source>
</evidence>
<keyword evidence="7" id="KW-1185">Reference proteome</keyword>
<keyword evidence="6" id="KW-0482">Metalloprotease</keyword>
<keyword evidence="1 6" id="KW-0645">Protease</keyword>
<keyword evidence="3" id="KW-0378">Hydrolase</keyword>
<dbReference type="InterPro" id="IPR006026">
    <property type="entry name" value="Peptidase_Metallo"/>
</dbReference>
<reference evidence="6 7" key="1">
    <citation type="submission" date="2015-09" db="EMBL/GenBank/DDBJ databases">
        <title>Genome sequence of ICMP 13104.</title>
        <authorList>
            <person name="Visnovsky S."/>
            <person name="Lu A."/>
            <person name="Panda P."/>
            <person name="Pitman A."/>
        </authorList>
    </citation>
    <scope>NUCLEOTIDE SEQUENCE [LARGE SCALE GENOMIC DNA]</scope>
    <source>
        <strain evidence="6 7">ICMP 13104</strain>
    </source>
</reference>
<proteinExistence type="predicted"/>
<evidence type="ECO:0000313" key="6">
    <source>
        <dbReference type="EMBL" id="KTB63671.1"/>
    </source>
</evidence>
<accession>A0A0W0HSD6</accession>
<evidence type="ECO:0000256" key="3">
    <source>
        <dbReference type="ARBA" id="ARBA00022801"/>
    </source>
</evidence>
<protein>
    <submittedName>
        <fullName evidence="6">Zinc-dependent metalloprotease</fullName>
    </submittedName>
</protein>
<evidence type="ECO:0000313" key="7">
    <source>
        <dbReference type="Proteomes" id="UP000053048"/>
    </source>
</evidence>
<dbReference type="EMBL" id="LKEJ01000128">
    <property type="protein sequence ID" value="KTB63671.1"/>
    <property type="molecule type" value="Genomic_DNA"/>
</dbReference>
<organism evidence="6 7">
    <name type="scientific">Pseudomonas viridiflava ICMP 13104</name>
    <dbReference type="NCBI Taxonomy" id="1198305"/>
    <lineage>
        <taxon>Bacteria</taxon>
        <taxon>Pseudomonadati</taxon>
        <taxon>Pseudomonadota</taxon>
        <taxon>Gammaproteobacteria</taxon>
        <taxon>Pseudomonadales</taxon>
        <taxon>Pseudomonadaceae</taxon>
        <taxon>Pseudomonas</taxon>
    </lineage>
</organism>
<dbReference type="GO" id="GO:0008270">
    <property type="term" value="F:zinc ion binding"/>
    <property type="evidence" value="ECO:0007669"/>
    <property type="project" value="InterPro"/>
</dbReference>
<dbReference type="Proteomes" id="UP000053048">
    <property type="component" value="Unassembled WGS sequence"/>
</dbReference>
<evidence type="ECO:0000256" key="4">
    <source>
        <dbReference type="ARBA" id="ARBA00022833"/>
    </source>
</evidence>
<sequence>MKVNRMPASTLQNVKLPSSCCMRNAANHQASYNAAIHENPDNAAITPNYEPKTSQGTSEPKHQARLLVAFTKHWAPGRTLKILFQNNPPDTLKIPVIEAAKKWLAHINLKFELVTQGASDIRIAFNEHLNWSAIGTDALLAGPDEPTMEFNIKEIFTPDLKPSAELERIVLHEFGHVLGAVHEHQHPQANIPWNKPLLRSLLAQTGLTDDEINTNFFDLYEAADYSYSAYDRDSVMHYDIPNGLTLGDFEVINVGKTLSPKDIEVMGAIYSNRTNSKFEQP</sequence>
<evidence type="ECO:0000259" key="5">
    <source>
        <dbReference type="SMART" id="SM00235"/>
    </source>
</evidence>
<feature type="domain" description="Peptidase metallopeptidase" evidence="5">
    <location>
        <begin position="80"/>
        <end position="222"/>
    </location>
</feature>
<dbReference type="GO" id="GO:0031012">
    <property type="term" value="C:extracellular matrix"/>
    <property type="evidence" value="ECO:0007669"/>
    <property type="project" value="InterPro"/>
</dbReference>